<feature type="region of interest" description="Disordered" evidence="7">
    <location>
        <begin position="705"/>
        <end position="767"/>
    </location>
</feature>
<keyword evidence="2" id="KW-0436">Ligase</keyword>
<dbReference type="Gene3D" id="3.30.470.20">
    <property type="entry name" value="ATP-grasp fold, B domain"/>
    <property type="match status" value="1"/>
</dbReference>
<dbReference type="PROSITE" id="PS50975">
    <property type="entry name" value="ATP_GRASP"/>
    <property type="match status" value="1"/>
</dbReference>
<dbReference type="PANTHER" id="PTHR23132:SF23">
    <property type="entry name" value="D-ALANINE--D-ALANINE LIGASE B"/>
    <property type="match status" value="1"/>
</dbReference>
<dbReference type="FunFam" id="3.30.470.20:FF:000078">
    <property type="entry name" value="Histone-lysine N-methyltransferase"/>
    <property type="match status" value="1"/>
</dbReference>
<dbReference type="Pfam" id="PF07478">
    <property type="entry name" value="Dala_Dala_lig_C"/>
    <property type="match status" value="1"/>
</dbReference>
<dbReference type="PROSITE" id="PS50868">
    <property type="entry name" value="POST_SET"/>
    <property type="match status" value="1"/>
</dbReference>
<dbReference type="VEuPathDB" id="TriTrypDB:TcIL3000_3_990"/>
<keyword evidence="6" id="KW-0067">ATP-binding</keyword>
<accession>G0UJW9</accession>
<feature type="compositionally biased region" description="Gly residues" evidence="7">
    <location>
        <begin position="735"/>
        <end position="749"/>
    </location>
</feature>
<evidence type="ECO:0000256" key="2">
    <source>
        <dbReference type="ARBA" id="ARBA00022598"/>
    </source>
</evidence>
<evidence type="ECO:0000259" key="8">
    <source>
        <dbReference type="PROSITE" id="PS50868"/>
    </source>
</evidence>
<dbReference type="InterPro" id="IPR003616">
    <property type="entry name" value="Post-SET_dom"/>
</dbReference>
<evidence type="ECO:0008006" key="11">
    <source>
        <dbReference type="Google" id="ProtNLM"/>
    </source>
</evidence>
<dbReference type="GO" id="GO:0008168">
    <property type="term" value="F:methyltransferase activity"/>
    <property type="evidence" value="ECO:0007669"/>
    <property type="project" value="UniProtKB-KW"/>
</dbReference>
<evidence type="ECO:0000256" key="6">
    <source>
        <dbReference type="PROSITE-ProRule" id="PRU00409"/>
    </source>
</evidence>
<evidence type="ECO:0000256" key="1">
    <source>
        <dbReference type="ARBA" id="ARBA00010871"/>
    </source>
</evidence>
<gene>
    <name evidence="10" type="ORF">TCIL3000_3_990</name>
</gene>
<protein>
    <recommendedName>
        <fullName evidence="11">ATP-grasp domain-containing protein</fullName>
    </recommendedName>
</protein>
<dbReference type="PANTHER" id="PTHR23132">
    <property type="entry name" value="D-ALANINE--D-ALANINE LIGASE"/>
    <property type="match status" value="1"/>
</dbReference>
<dbReference type="Pfam" id="PF00856">
    <property type="entry name" value="SET"/>
    <property type="match status" value="1"/>
</dbReference>
<dbReference type="InterPro" id="IPR011095">
    <property type="entry name" value="Dala_Dala_lig_C"/>
</dbReference>
<dbReference type="SUPFAM" id="SSF82199">
    <property type="entry name" value="SET domain"/>
    <property type="match status" value="1"/>
</dbReference>
<dbReference type="Gene3D" id="2.170.270.10">
    <property type="entry name" value="SET domain"/>
    <property type="match status" value="1"/>
</dbReference>
<evidence type="ECO:0000256" key="5">
    <source>
        <dbReference type="ARBA" id="ARBA00022691"/>
    </source>
</evidence>
<keyword evidence="3" id="KW-0489">Methyltransferase</keyword>
<dbReference type="AlphaFoldDB" id="G0UJW9"/>
<feature type="domain" description="ATP-grasp" evidence="9">
    <location>
        <begin position="311"/>
        <end position="527"/>
    </location>
</feature>
<reference evidence="10" key="1">
    <citation type="journal article" date="2012" name="Proc. Natl. Acad. Sci. U.S.A.">
        <title>Antigenic diversity is generated by distinct evolutionary mechanisms in African trypanosome species.</title>
        <authorList>
            <person name="Jackson A.P."/>
            <person name="Berry A."/>
            <person name="Aslett M."/>
            <person name="Allison H.C."/>
            <person name="Burton P."/>
            <person name="Vavrova-Anderson J."/>
            <person name="Brown R."/>
            <person name="Browne H."/>
            <person name="Corton N."/>
            <person name="Hauser H."/>
            <person name="Gamble J."/>
            <person name="Gilderthorp R."/>
            <person name="Marcello L."/>
            <person name="McQuillan J."/>
            <person name="Otto T.D."/>
            <person name="Quail M.A."/>
            <person name="Sanders M.J."/>
            <person name="van Tonder A."/>
            <person name="Ginger M.L."/>
            <person name="Field M.C."/>
            <person name="Barry J.D."/>
            <person name="Hertz-Fowler C."/>
            <person name="Berriman M."/>
        </authorList>
    </citation>
    <scope>NUCLEOTIDE SEQUENCE</scope>
    <source>
        <strain evidence="10">IL3000</strain>
    </source>
</reference>
<dbReference type="InterPro" id="IPR011761">
    <property type="entry name" value="ATP-grasp"/>
</dbReference>
<dbReference type="GO" id="GO:0032259">
    <property type="term" value="P:methylation"/>
    <property type="evidence" value="ECO:0007669"/>
    <property type="project" value="UniProtKB-KW"/>
</dbReference>
<dbReference type="GO" id="GO:0008716">
    <property type="term" value="F:D-alanine-D-alanine ligase activity"/>
    <property type="evidence" value="ECO:0007669"/>
    <property type="project" value="InterPro"/>
</dbReference>
<dbReference type="InterPro" id="IPR001214">
    <property type="entry name" value="SET_dom"/>
</dbReference>
<proteinExistence type="inferred from homology"/>
<dbReference type="FunFam" id="2.170.270.10:FF:000112">
    <property type="entry name" value="ATP-grasp domain containing protein, putative"/>
    <property type="match status" value="1"/>
</dbReference>
<comment type="similarity">
    <text evidence="1">Belongs to the D-alanine--D-alanine ligase family.</text>
</comment>
<keyword evidence="6" id="KW-0547">Nucleotide-binding</keyword>
<dbReference type="InterPro" id="IPR046341">
    <property type="entry name" value="SET_dom_sf"/>
</dbReference>
<sequence>MYATAIRRTGVGLLACCAFRTVKNHPGVPTNTTTLWLCATVSPARLRSSNATTSPTTKSTIVPAGAKNCGGVNSLPLGNTAAAAVLVHTNGGAVGHGAKGAALPSITSAIAGAATGKAAGMTAPLGTRKRAAKKVPVETLVLRPTKGKASKSAGASNNALIPAGGPQSVVPGALAAGTSAVKGNPKLNKRSLAHKSNAKKKLRVCVLNSSYEGTNSVTAEMDNYHCSPAHRVRKDKGLYSFTEVSLKKDDAYRQVRELVTSNNYDVFFNLCDGGKDEKRAGIGVLEALEEHNAAFTGTDSRSFEPSKIDMKLLVGGAGVNTPNFVLLDSLEGLAKKCRHLRFPVIVKHLSGYASVGINKDSRCDSLDELKLKVNMFLKEFNHALVEEFIRGREGTVLACADSGSPHGVKVFKPLMFNFLQNDDDFAYFEKKWSMECNDEACTFLPHNDPAYAQIMDMARNAFHHIMNGIGYGRVDFRIDPKGDVYFLEINPNCGMWYSEKDGGDFADLMVQGDKSWDHDRFVRNAVLRAVREQTARKPWYFISHDSKGNFSTRASKTVRAGKALFSDAVHTVPVVAQTVYKLGEEDPTVGCVILRGDRLHQAVAIRHSCEPNMHFMQGRTLTLVAKRKINDGEELTVDYATLCDERMPAFACSCGTRNCRSVIFPSPPTPRTLEGKGVRRRLREMKAAWYKEKEDREAERILKKRAARGKNNGGPGQMLLLGSQAAAVNPSPPAAGGGPGPSVGGGSGHSGIEAGAKGPSGRRNPQH</sequence>
<organism evidence="10">
    <name type="scientific">Trypanosoma congolense (strain IL3000)</name>
    <dbReference type="NCBI Taxonomy" id="1068625"/>
    <lineage>
        <taxon>Eukaryota</taxon>
        <taxon>Discoba</taxon>
        <taxon>Euglenozoa</taxon>
        <taxon>Kinetoplastea</taxon>
        <taxon>Metakinetoplastina</taxon>
        <taxon>Trypanosomatida</taxon>
        <taxon>Trypanosomatidae</taxon>
        <taxon>Trypanosoma</taxon>
        <taxon>Nannomonas</taxon>
    </lineage>
</organism>
<dbReference type="SUPFAM" id="SSF56059">
    <property type="entry name" value="Glutathione synthetase ATP-binding domain-like"/>
    <property type="match status" value="1"/>
</dbReference>
<keyword evidence="4" id="KW-0808">Transferase</keyword>
<evidence type="ECO:0000259" key="9">
    <source>
        <dbReference type="PROSITE" id="PS50975"/>
    </source>
</evidence>
<dbReference type="GO" id="GO:0046872">
    <property type="term" value="F:metal ion binding"/>
    <property type="evidence" value="ECO:0007669"/>
    <property type="project" value="InterPro"/>
</dbReference>
<evidence type="ECO:0000256" key="7">
    <source>
        <dbReference type="SAM" id="MobiDB-lite"/>
    </source>
</evidence>
<feature type="domain" description="Post-SET" evidence="8">
    <location>
        <begin position="648"/>
        <end position="664"/>
    </location>
</feature>
<evidence type="ECO:0000256" key="4">
    <source>
        <dbReference type="ARBA" id="ARBA00022679"/>
    </source>
</evidence>
<keyword evidence="5" id="KW-0949">S-adenosyl-L-methionine</keyword>
<evidence type="ECO:0000313" key="10">
    <source>
        <dbReference type="EMBL" id="CCC89674.1"/>
    </source>
</evidence>
<dbReference type="EMBL" id="HE575316">
    <property type="protein sequence ID" value="CCC89674.1"/>
    <property type="molecule type" value="Genomic_DNA"/>
</dbReference>
<name>G0UJW9_TRYCI</name>
<dbReference type="GO" id="GO:0005524">
    <property type="term" value="F:ATP binding"/>
    <property type="evidence" value="ECO:0007669"/>
    <property type="project" value="UniProtKB-UniRule"/>
</dbReference>
<evidence type="ECO:0000256" key="3">
    <source>
        <dbReference type="ARBA" id="ARBA00022603"/>
    </source>
</evidence>